<dbReference type="SUPFAM" id="SSF56672">
    <property type="entry name" value="DNA/RNA polymerases"/>
    <property type="match status" value="1"/>
</dbReference>
<dbReference type="GO" id="GO:0071897">
    <property type="term" value="P:DNA biosynthetic process"/>
    <property type="evidence" value="ECO:0007669"/>
    <property type="project" value="UniProtKB-ARBA"/>
</dbReference>
<evidence type="ECO:0000313" key="2">
    <source>
        <dbReference type="EMBL" id="JAT31519.1"/>
    </source>
</evidence>
<name>A0A1B6M6G1_9HEMI</name>
<dbReference type="Pfam" id="PF02123">
    <property type="entry name" value="RdRP_4"/>
    <property type="match status" value="1"/>
</dbReference>
<dbReference type="InterPro" id="IPR001795">
    <property type="entry name" value="RNA-dir_pol_luteovirus"/>
</dbReference>
<evidence type="ECO:0000256" key="1">
    <source>
        <dbReference type="ARBA" id="ARBA00022741"/>
    </source>
</evidence>
<dbReference type="GO" id="GO:0000166">
    <property type="term" value="F:nucleotide binding"/>
    <property type="evidence" value="ECO:0007669"/>
    <property type="project" value="UniProtKB-KW"/>
</dbReference>
<accession>A0A1B6M6G1</accession>
<keyword evidence="1" id="KW-0547">Nucleotide-binding</keyword>
<gene>
    <name evidence="2" type="ORF">g.9101</name>
</gene>
<reference evidence="2" key="1">
    <citation type="submission" date="2015-11" db="EMBL/GenBank/DDBJ databases">
        <title>De novo transcriptome assembly of four potential Pierce s Disease insect vectors from Arizona vineyards.</title>
        <authorList>
            <person name="Tassone E.E."/>
        </authorList>
    </citation>
    <scope>NUCLEOTIDE SEQUENCE</scope>
</reference>
<dbReference type="GO" id="GO:0003968">
    <property type="term" value="F:RNA-directed RNA polymerase activity"/>
    <property type="evidence" value="ECO:0007669"/>
    <property type="project" value="InterPro"/>
</dbReference>
<dbReference type="GO" id="GO:0003723">
    <property type="term" value="F:RNA binding"/>
    <property type="evidence" value="ECO:0007669"/>
    <property type="project" value="InterPro"/>
</dbReference>
<dbReference type="GO" id="GO:0006351">
    <property type="term" value="P:DNA-templated transcription"/>
    <property type="evidence" value="ECO:0007669"/>
    <property type="project" value="InterPro"/>
</dbReference>
<feature type="non-terminal residue" evidence="2">
    <location>
        <position position="316"/>
    </location>
</feature>
<proteinExistence type="predicted"/>
<dbReference type="AlphaFoldDB" id="A0A1B6M6G1"/>
<dbReference type="EMBL" id="GEBQ01008458">
    <property type="protein sequence ID" value="JAT31519.1"/>
    <property type="molecule type" value="Transcribed_RNA"/>
</dbReference>
<feature type="non-terminal residue" evidence="2">
    <location>
        <position position="1"/>
    </location>
</feature>
<organism evidence="2">
    <name type="scientific">Graphocephala atropunctata</name>
    <dbReference type="NCBI Taxonomy" id="36148"/>
    <lineage>
        <taxon>Eukaryota</taxon>
        <taxon>Metazoa</taxon>
        <taxon>Ecdysozoa</taxon>
        <taxon>Arthropoda</taxon>
        <taxon>Hexapoda</taxon>
        <taxon>Insecta</taxon>
        <taxon>Pterygota</taxon>
        <taxon>Neoptera</taxon>
        <taxon>Paraneoptera</taxon>
        <taxon>Hemiptera</taxon>
        <taxon>Auchenorrhyncha</taxon>
        <taxon>Membracoidea</taxon>
        <taxon>Cicadellidae</taxon>
        <taxon>Cicadellinae</taxon>
        <taxon>Cicadellini</taxon>
        <taxon>Graphocephala</taxon>
    </lineage>
</organism>
<dbReference type="InterPro" id="IPR043502">
    <property type="entry name" value="DNA/RNA_pol_sf"/>
</dbReference>
<protein>
    <submittedName>
        <fullName evidence="2">Uncharacterized protein</fullName>
    </submittedName>
</protein>
<sequence length="316" mass="35229">DALAQNPDLAQCALKEESTKTREIITTPLASYLRQSYLAFRWGRPPINSPIGRSSWLTSFQSTLYPWYAAIDGKNFDHHVSKEFISHVIKLLGQLDSETLAVADSEISHLNRLYIHTPTGKTIKYNNGVLSGWRLTSLIDTLATECVVREILATRQLQSSLEHGSMGDDLIFASFAFEIPKQELVDAYDATNMETNASKTTVGPVGEFLRKVYAPTGILGYPALGIKSITYASPWLTSYDPTNPQELATNWLTWLSRLLPLCQTQNQTQLSNWIKTELTHDLKRWGFNPGSDLFKAALRTPICAGGLGCFEWAEPG</sequence>